<dbReference type="SUPFAM" id="SSF54637">
    <property type="entry name" value="Thioesterase/thiol ester dehydrase-isomerase"/>
    <property type="match status" value="1"/>
</dbReference>
<dbReference type="Pfam" id="PF00501">
    <property type="entry name" value="AMP-binding"/>
    <property type="match status" value="1"/>
</dbReference>
<proteinExistence type="predicted"/>
<dbReference type="InterPro" id="IPR000873">
    <property type="entry name" value="AMP-dep_synth/lig_dom"/>
</dbReference>
<reference evidence="5" key="1">
    <citation type="journal article" date="2019" name="Int. J. Syst. Evol. Microbiol.">
        <title>The Global Catalogue of Microorganisms (GCM) 10K type strain sequencing project: providing services to taxonomists for standard genome sequencing and annotation.</title>
        <authorList>
            <consortium name="The Broad Institute Genomics Platform"/>
            <consortium name="The Broad Institute Genome Sequencing Center for Infectious Disease"/>
            <person name="Wu L."/>
            <person name="Ma J."/>
        </authorList>
    </citation>
    <scope>NUCLEOTIDE SEQUENCE [LARGE SCALE GENOMIC DNA]</scope>
    <source>
        <strain evidence="5">LMG 29894</strain>
    </source>
</reference>
<name>A0ABV8MU30_9NEIS</name>
<keyword evidence="1" id="KW-0436">Ligase</keyword>
<evidence type="ECO:0000259" key="3">
    <source>
        <dbReference type="Pfam" id="PF22818"/>
    </source>
</evidence>
<dbReference type="Gene3D" id="3.40.50.12780">
    <property type="entry name" value="N-terminal domain of ligase-like"/>
    <property type="match status" value="1"/>
</dbReference>
<dbReference type="PANTHER" id="PTHR43767:SF8">
    <property type="entry name" value="LONG-CHAIN-FATTY-ACID--COA LIGASE"/>
    <property type="match status" value="1"/>
</dbReference>
<evidence type="ECO:0000313" key="5">
    <source>
        <dbReference type="Proteomes" id="UP001595791"/>
    </source>
</evidence>
<gene>
    <name evidence="4" type="ORF">ACFOW7_14045</name>
</gene>
<dbReference type="SUPFAM" id="SSF56801">
    <property type="entry name" value="Acetyl-CoA synthetase-like"/>
    <property type="match status" value="1"/>
</dbReference>
<dbReference type="EMBL" id="JBHSBU010000001">
    <property type="protein sequence ID" value="MFC4160460.1"/>
    <property type="molecule type" value="Genomic_DNA"/>
</dbReference>
<dbReference type="InterPro" id="IPR054545">
    <property type="entry name" value="ApeI-like"/>
</dbReference>
<dbReference type="InterPro" id="IPR029069">
    <property type="entry name" value="HotDog_dom_sf"/>
</dbReference>
<dbReference type="InterPro" id="IPR050237">
    <property type="entry name" value="ATP-dep_AMP-bd_enzyme"/>
</dbReference>
<dbReference type="PANTHER" id="PTHR43767">
    <property type="entry name" value="LONG-CHAIN-FATTY-ACID--COA LIGASE"/>
    <property type="match status" value="1"/>
</dbReference>
<dbReference type="Gene3D" id="3.30.300.30">
    <property type="match status" value="1"/>
</dbReference>
<keyword evidence="5" id="KW-1185">Reference proteome</keyword>
<organism evidence="4 5">
    <name type="scientific">Chitinimonas lacunae</name>
    <dbReference type="NCBI Taxonomy" id="1963018"/>
    <lineage>
        <taxon>Bacteria</taxon>
        <taxon>Pseudomonadati</taxon>
        <taxon>Pseudomonadota</taxon>
        <taxon>Betaproteobacteria</taxon>
        <taxon>Neisseriales</taxon>
        <taxon>Chitinibacteraceae</taxon>
        <taxon>Chitinimonas</taxon>
    </lineage>
</organism>
<sequence>MAELLRLDSLLSLGRPPGWPVAWRDGQWLSFADFSGRAAAWQQAFAASPGRDWALYLHDSFDFAAALFGAWHAGKRVYLPADVLPATVARLAGQVDGFAGDLPHTQQPLRPLAPSRPTRWSSLDRQAQALVVYTSGSSGEPVAIPKRLGQLFDEVETLAACWEGELDGAPVLATVSHQHIYGLLFRLLWPLAAGRPFDAGRLAFPEDIVAALAARGPAVLVASPAHLKRLPRTLPWQTARPGLRALFSSGGPLSDEALADCRELLGQAPVEVYGSSETGGVAWRRRDQPAAALWRALPRVELSCEDGALRVHSPYQGGGDGFLTADRVRLGADGFELLGRADRIVKIEEKRVSLGALERLLLDSGLVEEARVVALPGPRLTLGVVAVPSAAGWRCYDESGKRGLNGRLRAALAGAVEPSALPRRWRYGWALPLDSQGKTKESDLIARFDPRRPSARLQARSEESALLDIDVAATSPFFDGHFPATPILPGVTQLEWAVLFGRELFELPADFLRLEAVKFQQVIPPGTLLQLELGWQAARTTLSFRFSSAAGQHASGRIVFGGPA</sequence>
<dbReference type="RefSeq" id="WP_378165315.1">
    <property type="nucleotide sequence ID" value="NZ_JBHSBU010000001.1"/>
</dbReference>
<evidence type="ECO:0000259" key="2">
    <source>
        <dbReference type="Pfam" id="PF00501"/>
    </source>
</evidence>
<evidence type="ECO:0000256" key="1">
    <source>
        <dbReference type="ARBA" id="ARBA00022598"/>
    </source>
</evidence>
<dbReference type="Gene3D" id="3.10.129.10">
    <property type="entry name" value="Hotdog Thioesterase"/>
    <property type="match status" value="1"/>
</dbReference>
<feature type="domain" description="ApeI dehydratase-like" evidence="3">
    <location>
        <begin position="460"/>
        <end position="557"/>
    </location>
</feature>
<dbReference type="Proteomes" id="UP001595791">
    <property type="component" value="Unassembled WGS sequence"/>
</dbReference>
<accession>A0ABV8MU30</accession>
<protein>
    <submittedName>
        <fullName evidence="4">AMP-binding protein</fullName>
    </submittedName>
</protein>
<dbReference type="InterPro" id="IPR042099">
    <property type="entry name" value="ANL_N_sf"/>
</dbReference>
<dbReference type="Pfam" id="PF22818">
    <property type="entry name" value="ApeI-like"/>
    <property type="match status" value="1"/>
</dbReference>
<dbReference type="InterPro" id="IPR045851">
    <property type="entry name" value="AMP-bd_C_sf"/>
</dbReference>
<evidence type="ECO:0000313" key="4">
    <source>
        <dbReference type="EMBL" id="MFC4160460.1"/>
    </source>
</evidence>
<comment type="caution">
    <text evidence="4">The sequence shown here is derived from an EMBL/GenBank/DDBJ whole genome shotgun (WGS) entry which is preliminary data.</text>
</comment>
<feature type="domain" description="AMP-dependent synthetase/ligase" evidence="2">
    <location>
        <begin position="119"/>
        <end position="288"/>
    </location>
</feature>